<keyword evidence="7 19" id="KW-1003">Cell membrane</keyword>
<comment type="catalytic activity">
    <reaction evidence="17 19">
        <text>alpha-ribazole + adenosylcob(III)inamide-GDP = adenosylcob(III)alamin + GMP + H(+)</text>
        <dbReference type="Rhea" id="RHEA:16049"/>
        <dbReference type="ChEBI" id="CHEBI:10329"/>
        <dbReference type="ChEBI" id="CHEBI:15378"/>
        <dbReference type="ChEBI" id="CHEBI:18408"/>
        <dbReference type="ChEBI" id="CHEBI:58115"/>
        <dbReference type="ChEBI" id="CHEBI:60487"/>
        <dbReference type="EC" id="2.7.8.26"/>
    </reaction>
</comment>
<evidence type="ECO:0000256" key="2">
    <source>
        <dbReference type="ARBA" id="ARBA00004651"/>
    </source>
</evidence>
<evidence type="ECO:0000256" key="8">
    <source>
        <dbReference type="ARBA" id="ARBA00022573"/>
    </source>
</evidence>
<dbReference type="GO" id="GO:0008818">
    <property type="term" value="F:cobalamin 5'-phosphate synthase activity"/>
    <property type="evidence" value="ECO:0007669"/>
    <property type="project" value="UniProtKB-UniRule"/>
</dbReference>
<keyword evidence="12 19" id="KW-1133">Transmembrane helix</keyword>
<feature type="transmembrane region" description="Helical" evidence="19">
    <location>
        <begin position="39"/>
        <end position="60"/>
    </location>
</feature>
<name>A0A511BQE4_9PROT</name>
<dbReference type="EC" id="2.7.8.26" evidence="5 19"/>
<dbReference type="PANTHER" id="PTHR34148:SF1">
    <property type="entry name" value="ADENOSYLCOBINAMIDE-GDP RIBAZOLETRANSFERASE"/>
    <property type="match status" value="1"/>
</dbReference>
<keyword evidence="9 19" id="KW-0808">Transferase</keyword>
<dbReference type="UniPathway" id="UPA00148">
    <property type="reaction ID" value="UER00238"/>
</dbReference>
<evidence type="ECO:0000256" key="10">
    <source>
        <dbReference type="ARBA" id="ARBA00022692"/>
    </source>
</evidence>
<comment type="cofactor">
    <cofactor evidence="1 19">
        <name>Mg(2+)</name>
        <dbReference type="ChEBI" id="CHEBI:18420"/>
    </cofactor>
</comment>
<protein>
    <recommendedName>
        <fullName evidence="6 19">Adenosylcobinamide-GDP ribazoletransferase</fullName>
        <ecNumber evidence="5 19">2.7.8.26</ecNumber>
    </recommendedName>
    <alternativeName>
        <fullName evidence="16 19">Cobalamin synthase</fullName>
    </alternativeName>
    <alternativeName>
        <fullName evidence="15 19">Cobalamin-5'-phosphate synthase</fullName>
    </alternativeName>
</protein>
<comment type="similarity">
    <text evidence="4 19">Belongs to the CobS family.</text>
</comment>
<feature type="transmembrane region" description="Helical" evidence="19">
    <location>
        <begin position="231"/>
        <end position="252"/>
    </location>
</feature>
<dbReference type="HAMAP" id="MF_00719">
    <property type="entry name" value="CobS"/>
    <property type="match status" value="1"/>
</dbReference>
<keyword evidence="8 19" id="KW-0169">Cobalamin biosynthesis</keyword>
<dbReference type="GO" id="GO:0005886">
    <property type="term" value="C:plasma membrane"/>
    <property type="evidence" value="ECO:0007669"/>
    <property type="project" value="UniProtKB-SubCell"/>
</dbReference>
<dbReference type="Proteomes" id="UP000321405">
    <property type="component" value="Unassembled WGS sequence"/>
</dbReference>
<evidence type="ECO:0000256" key="16">
    <source>
        <dbReference type="ARBA" id="ARBA00032853"/>
    </source>
</evidence>
<keyword evidence="11 19" id="KW-0460">Magnesium</keyword>
<evidence type="ECO:0000256" key="12">
    <source>
        <dbReference type="ARBA" id="ARBA00022989"/>
    </source>
</evidence>
<dbReference type="Pfam" id="PF02654">
    <property type="entry name" value="CobS"/>
    <property type="match status" value="1"/>
</dbReference>
<dbReference type="GO" id="GO:0051073">
    <property type="term" value="F:adenosylcobinamide-GDP ribazoletransferase activity"/>
    <property type="evidence" value="ECO:0007669"/>
    <property type="project" value="UniProtKB-UniRule"/>
</dbReference>
<evidence type="ECO:0000256" key="14">
    <source>
        <dbReference type="ARBA" id="ARBA00025228"/>
    </source>
</evidence>
<dbReference type="RefSeq" id="WP_147093631.1">
    <property type="nucleotide sequence ID" value="NZ_BJVC01000003.1"/>
</dbReference>
<evidence type="ECO:0000256" key="19">
    <source>
        <dbReference type="HAMAP-Rule" id="MF_00719"/>
    </source>
</evidence>
<evidence type="ECO:0000256" key="5">
    <source>
        <dbReference type="ARBA" id="ARBA00013200"/>
    </source>
</evidence>
<evidence type="ECO:0000256" key="6">
    <source>
        <dbReference type="ARBA" id="ARBA00015850"/>
    </source>
</evidence>
<evidence type="ECO:0000256" key="9">
    <source>
        <dbReference type="ARBA" id="ARBA00022679"/>
    </source>
</evidence>
<evidence type="ECO:0000256" key="3">
    <source>
        <dbReference type="ARBA" id="ARBA00004663"/>
    </source>
</evidence>
<reference evidence="20 21" key="1">
    <citation type="submission" date="2019-07" db="EMBL/GenBank/DDBJ databases">
        <title>Whole genome shotgun sequence of Swaminathania salitolerans NBRC 104436.</title>
        <authorList>
            <person name="Hosoyama A."/>
            <person name="Uohara A."/>
            <person name="Ohji S."/>
            <person name="Ichikawa N."/>
        </authorList>
    </citation>
    <scope>NUCLEOTIDE SEQUENCE [LARGE SCALE GENOMIC DNA]</scope>
    <source>
        <strain evidence="20 21">NBRC 104436</strain>
    </source>
</reference>
<keyword evidence="10 19" id="KW-0812">Transmembrane</keyword>
<evidence type="ECO:0000256" key="7">
    <source>
        <dbReference type="ARBA" id="ARBA00022475"/>
    </source>
</evidence>
<evidence type="ECO:0000256" key="15">
    <source>
        <dbReference type="ARBA" id="ARBA00032605"/>
    </source>
</evidence>
<comment type="function">
    <text evidence="14 19">Joins adenosylcobinamide-GDP and alpha-ribazole to generate adenosylcobalamin (Ado-cobalamin). Also synthesizes adenosylcobalamin 5'-phosphate from adenosylcobinamide-GDP and alpha-ribazole 5'-phosphate.</text>
</comment>
<evidence type="ECO:0000313" key="21">
    <source>
        <dbReference type="Proteomes" id="UP000321405"/>
    </source>
</evidence>
<dbReference type="GO" id="GO:0009236">
    <property type="term" value="P:cobalamin biosynthetic process"/>
    <property type="evidence" value="ECO:0007669"/>
    <property type="project" value="UniProtKB-UniRule"/>
</dbReference>
<comment type="catalytic activity">
    <reaction evidence="18 19">
        <text>alpha-ribazole 5'-phosphate + adenosylcob(III)inamide-GDP = adenosylcob(III)alamin 5'-phosphate + GMP + H(+)</text>
        <dbReference type="Rhea" id="RHEA:23560"/>
        <dbReference type="ChEBI" id="CHEBI:15378"/>
        <dbReference type="ChEBI" id="CHEBI:57918"/>
        <dbReference type="ChEBI" id="CHEBI:58115"/>
        <dbReference type="ChEBI" id="CHEBI:60487"/>
        <dbReference type="ChEBI" id="CHEBI:60493"/>
        <dbReference type="EC" id="2.7.8.26"/>
    </reaction>
</comment>
<evidence type="ECO:0000256" key="11">
    <source>
        <dbReference type="ARBA" id="ARBA00022842"/>
    </source>
</evidence>
<dbReference type="OrthoDB" id="9794626at2"/>
<comment type="caution">
    <text evidence="20">The sequence shown here is derived from an EMBL/GenBank/DDBJ whole genome shotgun (WGS) entry which is preliminary data.</text>
</comment>
<evidence type="ECO:0000256" key="4">
    <source>
        <dbReference type="ARBA" id="ARBA00010561"/>
    </source>
</evidence>
<comment type="subcellular location">
    <subcellularLocation>
        <location evidence="2 19">Cell membrane</location>
        <topology evidence="2 19">Multi-pass membrane protein</topology>
    </subcellularLocation>
</comment>
<dbReference type="AlphaFoldDB" id="A0A511BQE4"/>
<evidence type="ECO:0000256" key="18">
    <source>
        <dbReference type="ARBA" id="ARBA00049504"/>
    </source>
</evidence>
<dbReference type="EMBL" id="BJVC01000003">
    <property type="protein sequence ID" value="GEL02567.1"/>
    <property type="molecule type" value="Genomic_DNA"/>
</dbReference>
<proteinExistence type="inferred from homology"/>
<feature type="transmembrane region" description="Helical" evidence="19">
    <location>
        <begin position="183"/>
        <end position="216"/>
    </location>
</feature>
<keyword evidence="21" id="KW-1185">Reference proteome</keyword>
<evidence type="ECO:0000313" key="20">
    <source>
        <dbReference type="EMBL" id="GEL02567.1"/>
    </source>
</evidence>
<comment type="pathway">
    <text evidence="3 19">Cofactor biosynthesis; adenosylcobalamin biosynthesis; adenosylcobalamin from cob(II)yrinate a,c-diamide: step 7/7.</text>
</comment>
<feature type="transmembrane region" description="Helical" evidence="19">
    <location>
        <begin position="141"/>
        <end position="163"/>
    </location>
</feature>
<evidence type="ECO:0000256" key="17">
    <source>
        <dbReference type="ARBA" id="ARBA00048623"/>
    </source>
</evidence>
<accession>A0A511BQE4</accession>
<sequence>MLPIRADLAAGVSLLTRLPTGWFYTHDARFNLARSSWCWPLIGGAIGAATGLVLVGCIALGMPPIVAAGWAITFQLLLTGALHEDGFADSVDGMFGGRSVERRLEIMRDSRVGSYGALALGVVLLLRAGTMTTLASAPVHVISVLMTAGAFSRLALMLPVLWLGPARPDGLAHQLRHLPARSLLIAICMTGLIADSLSALGALSLFLVACLAALGISRLAHRLVGGYTGDVLGATAIAAELTVLTGASLSGFGRLPF</sequence>
<gene>
    <name evidence="20" type="primary">cobV</name>
    <name evidence="19" type="synonym">cobS</name>
    <name evidence="20" type="ORF">SSA02_17300</name>
</gene>
<evidence type="ECO:0000256" key="13">
    <source>
        <dbReference type="ARBA" id="ARBA00023136"/>
    </source>
</evidence>
<dbReference type="PANTHER" id="PTHR34148">
    <property type="entry name" value="ADENOSYLCOBINAMIDE-GDP RIBAZOLETRANSFERASE"/>
    <property type="match status" value="1"/>
</dbReference>
<organism evidence="20 21">
    <name type="scientific">Swaminathania salitolerans</name>
    <dbReference type="NCBI Taxonomy" id="182838"/>
    <lineage>
        <taxon>Bacteria</taxon>
        <taxon>Pseudomonadati</taxon>
        <taxon>Pseudomonadota</taxon>
        <taxon>Alphaproteobacteria</taxon>
        <taxon>Acetobacterales</taxon>
        <taxon>Acetobacteraceae</taxon>
        <taxon>Swaminathania</taxon>
    </lineage>
</organism>
<feature type="transmembrane region" description="Helical" evidence="19">
    <location>
        <begin position="112"/>
        <end position="129"/>
    </location>
</feature>
<keyword evidence="13 19" id="KW-0472">Membrane</keyword>
<dbReference type="InterPro" id="IPR003805">
    <property type="entry name" value="CobS"/>
</dbReference>
<evidence type="ECO:0000256" key="1">
    <source>
        <dbReference type="ARBA" id="ARBA00001946"/>
    </source>
</evidence>